<evidence type="ECO:0000313" key="1">
    <source>
        <dbReference type="EMBL" id="GAY24382.1"/>
    </source>
</evidence>
<dbReference type="RefSeq" id="WP_099186853.1">
    <property type="nucleotide sequence ID" value="NZ_BEWI01000032.1"/>
</dbReference>
<gene>
    <name evidence="1" type="ORF">SFOMI_4962</name>
</gene>
<comment type="caution">
    <text evidence="1">The sequence shown here is derived from an EMBL/GenBank/DDBJ whole genome shotgun (WGS) entry which is preliminary data.</text>
</comment>
<reference evidence="1 2" key="1">
    <citation type="journal article" date="2013" name="Biodegradation">
        <title>Occurrence of 4-tert-butylphenol (4-t-BP) biodegradation in an aquatic sample caused by the presence of Spirodela polyrrhiza and isolation of a 4-t-BP-utilizing bacterium.</title>
        <authorList>
            <person name="Ogata Y."/>
            <person name="Toyama T."/>
            <person name="Yu N."/>
            <person name="Wang X."/>
            <person name="Sei K."/>
            <person name="Ike M."/>
        </authorList>
    </citation>
    <scope>NUCLEOTIDE SEQUENCE [LARGE SCALE GENOMIC DNA]</scope>
    <source>
        <strain evidence="1 2">OMI</strain>
    </source>
</reference>
<dbReference type="EMBL" id="BEWI01000032">
    <property type="protein sequence ID" value="GAY24382.1"/>
    <property type="molecule type" value="Genomic_DNA"/>
</dbReference>
<name>A0A292ZI34_SPHSA</name>
<sequence length="69" mass="7892">MTDSKAPLRLRGILRFGERGPWLEVEDGPVWRIETTEDLRAHQDQSVQIEAWQRGASLLELLWIGPAPV</sequence>
<accession>A0A292ZI34</accession>
<dbReference type="Proteomes" id="UP000221538">
    <property type="component" value="Unassembled WGS sequence"/>
</dbReference>
<organism evidence="1 2">
    <name type="scientific">Sphingobium fuliginis (strain ATCC 27551)</name>
    <dbReference type="NCBI Taxonomy" id="336203"/>
    <lineage>
        <taxon>Bacteria</taxon>
        <taxon>Pseudomonadati</taxon>
        <taxon>Pseudomonadota</taxon>
        <taxon>Alphaproteobacteria</taxon>
        <taxon>Sphingomonadales</taxon>
        <taxon>Sphingomonadaceae</taxon>
        <taxon>Sphingobium</taxon>
    </lineage>
</organism>
<protein>
    <submittedName>
        <fullName evidence="1">Uncharacterized protein</fullName>
    </submittedName>
</protein>
<dbReference type="InterPro" id="IPR043856">
    <property type="entry name" value="DUF5818"/>
</dbReference>
<dbReference type="Pfam" id="PF19135">
    <property type="entry name" value="DUF5818"/>
    <property type="match status" value="1"/>
</dbReference>
<evidence type="ECO:0000313" key="2">
    <source>
        <dbReference type="Proteomes" id="UP000221538"/>
    </source>
</evidence>
<dbReference type="AlphaFoldDB" id="A0A292ZI34"/>
<proteinExistence type="predicted"/>
<reference evidence="1 2" key="2">
    <citation type="journal article" date="2013" name="Environ. Sci. Technol.">
        <title>The 4-tert-butylphenol-utilizing bacterium Sphingobium fuliginis OMI can degrade bisphenols via phenolic ring hydroxylation and meta-cleavage pathway.</title>
        <authorList>
            <person name="Ogata Y."/>
            <person name="Goda S."/>
            <person name="Toyama T."/>
            <person name="Sei K."/>
            <person name="Ike M."/>
        </authorList>
    </citation>
    <scope>NUCLEOTIDE SEQUENCE [LARGE SCALE GENOMIC DNA]</scope>
    <source>
        <strain evidence="1 2">OMI</strain>
    </source>
</reference>